<feature type="chain" id="PRO_5004670125" evidence="2">
    <location>
        <begin position="22"/>
        <end position="360"/>
    </location>
</feature>
<dbReference type="OrthoDB" id="346525at2759"/>
<evidence type="ECO:0000256" key="2">
    <source>
        <dbReference type="SAM" id="SignalP"/>
    </source>
</evidence>
<dbReference type="AlphaFoldDB" id="U6G116"/>
<evidence type="ECO:0000313" key="4">
    <source>
        <dbReference type="Proteomes" id="UP000018201"/>
    </source>
</evidence>
<dbReference type="VEuPathDB" id="ToxoDB:EPH_0030030"/>
<keyword evidence="4" id="KW-1185">Reference proteome</keyword>
<evidence type="ECO:0000313" key="3">
    <source>
        <dbReference type="EMBL" id="CDI73981.1"/>
    </source>
</evidence>
<accession>U6G116</accession>
<name>U6G116_9EIME</name>
<organism evidence="3 4">
    <name type="scientific">Eimeria praecox</name>
    <dbReference type="NCBI Taxonomy" id="51316"/>
    <lineage>
        <taxon>Eukaryota</taxon>
        <taxon>Sar</taxon>
        <taxon>Alveolata</taxon>
        <taxon>Apicomplexa</taxon>
        <taxon>Conoidasida</taxon>
        <taxon>Coccidia</taxon>
        <taxon>Eucoccidiorida</taxon>
        <taxon>Eimeriorina</taxon>
        <taxon>Eimeriidae</taxon>
        <taxon>Eimeria</taxon>
    </lineage>
</organism>
<dbReference type="EMBL" id="HG689330">
    <property type="protein sequence ID" value="CDI73981.1"/>
    <property type="molecule type" value="Genomic_DNA"/>
</dbReference>
<dbReference type="Proteomes" id="UP000018201">
    <property type="component" value="Unassembled WGS sequence"/>
</dbReference>
<gene>
    <name evidence="3" type="ORF">EPH_0030030</name>
</gene>
<feature type="region of interest" description="Disordered" evidence="1">
    <location>
        <begin position="34"/>
        <end position="112"/>
    </location>
</feature>
<reference evidence="3" key="1">
    <citation type="submission" date="2013-10" db="EMBL/GenBank/DDBJ databases">
        <title>Genomic analysis of the causative agents of coccidiosis in chickens.</title>
        <authorList>
            <person name="Reid A.J."/>
            <person name="Blake D."/>
            <person name="Billington K."/>
            <person name="Browne H."/>
            <person name="Dunn M."/>
            <person name="Hung S."/>
            <person name="Kawahara F."/>
            <person name="Miranda-Saavedra D."/>
            <person name="Mourier T."/>
            <person name="Nagra H."/>
            <person name="Otto T.D."/>
            <person name="Rawlings N."/>
            <person name="Sanchez A."/>
            <person name="Sanders M."/>
            <person name="Subramaniam C."/>
            <person name="Tay Y."/>
            <person name="Dear P."/>
            <person name="Doerig C."/>
            <person name="Gruber A."/>
            <person name="Parkinson J."/>
            <person name="Shirley M."/>
            <person name="Wan K.L."/>
            <person name="Berriman M."/>
            <person name="Tomley F."/>
            <person name="Pain A."/>
        </authorList>
    </citation>
    <scope>NUCLEOTIDE SEQUENCE [LARGE SCALE GENOMIC DNA]</scope>
    <source>
        <strain evidence="3">Houghton</strain>
    </source>
</reference>
<sequence>MAPRFSSLLAALGLLLLLSLQGPLKWGPSLVSAAAGGNNNGSNGKGGGSSSGGSKSGSGAGTGGSGTGNDKDGDASSGDESKNGSKKKKDGASPERPSTSKPPPPRQPPKEKGLAQALPLLWNAAANTSAASDEASDLEDYNAALGRIFERRMAFPPRYKGALEDINEAVSRDLLDSNTKMPASERQKILYSLGGRGTYLEVPQLLKDLREEADHPVEERLRIQSLHRFRRRGVPINVEELRKRPFTRREFVGPVTTVEYEAELTDADIHQRQSVVNGWLNMQNRARVLQKQHLRHRRPVGSTDPVHDDDFPVDEEDILGLSFGGKLSKEEGGEYGEEYRAYLEGDGGKGVESDEEANEQ</sequence>
<proteinExistence type="predicted"/>
<feature type="region of interest" description="Disordered" evidence="1">
    <location>
        <begin position="294"/>
        <end position="313"/>
    </location>
</feature>
<feature type="compositionally biased region" description="Basic and acidic residues" evidence="1">
    <location>
        <begin position="69"/>
        <end position="83"/>
    </location>
</feature>
<reference evidence="3" key="2">
    <citation type="submission" date="2013-10" db="EMBL/GenBank/DDBJ databases">
        <authorList>
            <person name="Aslett M."/>
        </authorList>
    </citation>
    <scope>NUCLEOTIDE SEQUENCE [LARGE SCALE GENOMIC DNA]</scope>
    <source>
        <strain evidence="3">Houghton</strain>
    </source>
</reference>
<feature type="compositionally biased region" description="Gly residues" evidence="1">
    <location>
        <begin position="43"/>
        <end position="67"/>
    </location>
</feature>
<feature type="signal peptide" evidence="2">
    <location>
        <begin position="1"/>
        <end position="21"/>
    </location>
</feature>
<evidence type="ECO:0000256" key="1">
    <source>
        <dbReference type="SAM" id="MobiDB-lite"/>
    </source>
</evidence>
<keyword evidence="2" id="KW-0732">Signal</keyword>
<protein>
    <submittedName>
        <fullName evidence="3">Uncharacterized protein</fullName>
    </submittedName>
</protein>